<evidence type="ECO:0000313" key="1">
    <source>
        <dbReference type="EMBL" id="GIY52206.1"/>
    </source>
</evidence>
<organism evidence="1 2">
    <name type="scientific">Caerostris extrusa</name>
    <name type="common">Bark spider</name>
    <name type="synonym">Caerostris bankana</name>
    <dbReference type="NCBI Taxonomy" id="172846"/>
    <lineage>
        <taxon>Eukaryota</taxon>
        <taxon>Metazoa</taxon>
        <taxon>Ecdysozoa</taxon>
        <taxon>Arthropoda</taxon>
        <taxon>Chelicerata</taxon>
        <taxon>Arachnida</taxon>
        <taxon>Araneae</taxon>
        <taxon>Araneomorphae</taxon>
        <taxon>Entelegynae</taxon>
        <taxon>Araneoidea</taxon>
        <taxon>Araneidae</taxon>
        <taxon>Caerostris</taxon>
    </lineage>
</organism>
<dbReference type="Proteomes" id="UP001054945">
    <property type="component" value="Unassembled WGS sequence"/>
</dbReference>
<keyword evidence="2" id="KW-1185">Reference proteome</keyword>
<comment type="caution">
    <text evidence="1">The sequence shown here is derived from an EMBL/GenBank/DDBJ whole genome shotgun (WGS) entry which is preliminary data.</text>
</comment>
<dbReference type="AlphaFoldDB" id="A0AAV4U332"/>
<dbReference type="EMBL" id="BPLR01012211">
    <property type="protein sequence ID" value="GIY52206.1"/>
    <property type="molecule type" value="Genomic_DNA"/>
</dbReference>
<reference evidence="1 2" key="1">
    <citation type="submission" date="2021-06" db="EMBL/GenBank/DDBJ databases">
        <title>Caerostris extrusa draft genome.</title>
        <authorList>
            <person name="Kono N."/>
            <person name="Arakawa K."/>
        </authorList>
    </citation>
    <scope>NUCLEOTIDE SEQUENCE [LARGE SCALE GENOMIC DNA]</scope>
</reference>
<accession>A0AAV4U332</accession>
<protein>
    <submittedName>
        <fullName evidence="1">Uncharacterized protein</fullName>
    </submittedName>
</protein>
<proteinExistence type="predicted"/>
<evidence type="ECO:0000313" key="2">
    <source>
        <dbReference type="Proteomes" id="UP001054945"/>
    </source>
</evidence>
<gene>
    <name evidence="1" type="ORF">CEXT_375581</name>
</gene>
<sequence length="104" mass="11146">MVPLNCPLWRLVHKGSLQFVSITGRAVIIVQLGSCPGSLLADTGTTVGTEKQISLRRHNGTFSSIFDTMLLCLIDSDPADCKSGRLNPDPCCNMKTNGATQLPT</sequence>
<name>A0AAV4U332_CAEEX</name>